<keyword evidence="2" id="KW-1185">Reference proteome</keyword>
<protein>
    <submittedName>
        <fullName evidence="1">Uncharacterized protein</fullName>
    </submittedName>
</protein>
<sequence>MPAPASSRSSTSNPSEGHGAGHPVVSGNSAGPYGAPGNAIRHSREKNHLRQRGLSLQQERSGTFTTGGKRLVPVTRAQTAYCRRDHNASFSMAVEQQMNNVAISVRHRGDLWCTALLSGHSRRPWSRNPARQHRATSGPLALAPALPSGRPSPRQLEAFRCPRSRATVTTPAVTHLPSLGFSATLERPELEERQERAASEHGS</sequence>
<name>A0ACC2F7W8_DALPE</name>
<organism evidence="1 2">
    <name type="scientific">Dallia pectoralis</name>
    <name type="common">Alaska blackfish</name>
    <dbReference type="NCBI Taxonomy" id="75939"/>
    <lineage>
        <taxon>Eukaryota</taxon>
        <taxon>Metazoa</taxon>
        <taxon>Chordata</taxon>
        <taxon>Craniata</taxon>
        <taxon>Vertebrata</taxon>
        <taxon>Euteleostomi</taxon>
        <taxon>Actinopterygii</taxon>
        <taxon>Neopterygii</taxon>
        <taxon>Teleostei</taxon>
        <taxon>Protacanthopterygii</taxon>
        <taxon>Esociformes</taxon>
        <taxon>Umbridae</taxon>
        <taxon>Dallia</taxon>
    </lineage>
</organism>
<reference evidence="1" key="1">
    <citation type="submission" date="2021-05" db="EMBL/GenBank/DDBJ databases">
        <authorList>
            <person name="Pan Q."/>
            <person name="Jouanno E."/>
            <person name="Zahm M."/>
            <person name="Klopp C."/>
            <person name="Cabau C."/>
            <person name="Louis A."/>
            <person name="Berthelot C."/>
            <person name="Parey E."/>
            <person name="Roest Crollius H."/>
            <person name="Montfort J."/>
            <person name="Robinson-Rechavi M."/>
            <person name="Bouchez O."/>
            <person name="Lampietro C."/>
            <person name="Lopez Roques C."/>
            <person name="Donnadieu C."/>
            <person name="Postlethwait J."/>
            <person name="Bobe J."/>
            <person name="Dillon D."/>
            <person name="Chandos A."/>
            <person name="von Hippel F."/>
            <person name="Guiguen Y."/>
        </authorList>
    </citation>
    <scope>NUCLEOTIDE SEQUENCE</scope>
    <source>
        <strain evidence="1">YG-Jan2019</strain>
    </source>
</reference>
<evidence type="ECO:0000313" key="1">
    <source>
        <dbReference type="EMBL" id="KAJ7987473.1"/>
    </source>
</evidence>
<comment type="caution">
    <text evidence="1">The sequence shown here is derived from an EMBL/GenBank/DDBJ whole genome shotgun (WGS) entry which is preliminary data.</text>
</comment>
<accession>A0ACC2F7W8</accession>
<proteinExistence type="predicted"/>
<gene>
    <name evidence="1" type="ORF">DPEC_G00326860</name>
</gene>
<dbReference type="Proteomes" id="UP001157502">
    <property type="component" value="Chromosome 32"/>
</dbReference>
<evidence type="ECO:0000313" key="2">
    <source>
        <dbReference type="Proteomes" id="UP001157502"/>
    </source>
</evidence>
<dbReference type="EMBL" id="CM055759">
    <property type="protein sequence ID" value="KAJ7987473.1"/>
    <property type="molecule type" value="Genomic_DNA"/>
</dbReference>